<evidence type="ECO:0000313" key="2">
    <source>
        <dbReference type="Proteomes" id="UP000532440"/>
    </source>
</evidence>
<reference evidence="1 2" key="1">
    <citation type="submission" date="2020-08" db="EMBL/GenBank/DDBJ databases">
        <title>Genomic Encyclopedia of Type Strains, Phase IV (KMG-IV): sequencing the most valuable type-strain genomes for metagenomic binning, comparative biology and taxonomic classification.</title>
        <authorList>
            <person name="Goeker M."/>
        </authorList>
    </citation>
    <scope>NUCLEOTIDE SEQUENCE [LARGE SCALE GENOMIC DNA]</scope>
    <source>
        <strain evidence="1 2">DSM 29781</strain>
    </source>
</reference>
<dbReference type="AlphaFoldDB" id="A0A7W8M8X6"/>
<sequence length="103" mass="11662">MTQQIVAALSAPHIVQSVWDRIRTIRPDMSEPEVVLPMRNLAGLWQQLFPAEQCRLAQLLIERVVIADSGLEIIWRDQGWQELAGELMPGTIGAELQEMEETV</sequence>
<keyword evidence="2" id="KW-1185">Reference proteome</keyword>
<proteinExistence type="predicted"/>
<dbReference type="RefSeq" id="WP_246434907.1">
    <property type="nucleotide sequence ID" value="NZ_BAABEW010000002.1"/>
</dbReference>
<dbReference type="EMBL" id="JACHGB010000004">
    <property type="protein sequence ID" value="MBB5272248.1"/>
    <property type="molecule type" value="Genomic_DNA"/>
</dbReference>
<comment type="caution">
    <text evidence="1">The sequence shown here is derived from an EMBL/GenBank/DDBJ whole genome shotgun (WGS) entry which is preliminary data.</text>
</comment>
<name>A0A7W8M8X6_9BURK</name>
<organism evidence="1 2">
    <name type="scientific">Quisquiliibacterium transsilvanicum</name>
    <dbReference type="NCBI Taxonomy" id="1549638"/>
    <lineage>
        <taxon>Bacteria</taxon>
        <taxon>Pseudomonadati</taxon>
        <taxon>Pseudomonadota</taxon>
        <taxon>Betaproteobacteria</taxon>
        <taxon>Burkholderiales</taxon>
        <taxon>Burkholderiaceae</taxon>
        <taxon>Quisquiliibacterium</taxon>
    </lineage>
</organism>
<dbReference type="Proteomes" id="UP000532440">
    <property type="component" value="Unassembled WGS sequence"/>
</dbReference>
<evidence type="ECO:0000313" key="1">
    <source>
        <dbReference type="EMBL" id="MBB5272248.1"/>
    </source>
</evidence>
<accession>A0A7W8M8X6</accession>
<protein>
    <submittedName>
        <fullName evidence="1">Uncharacterized protein</fullName>
    </submittedName>
</protein>
<gene>
    <name evidence="1" type="ORF">HNQ70_002262</name>
</gene>